<dbReference type="AlphaFoldDB" id="A0A2S6GYA6"/>
<feature type="coiled-coil region" evidence="4">
    <location>
        <begin position="717"/>
        <end position="778"/>
    </location>
</feature>
<evidence type="ECO:0000256" key="2">
    <source>
        <dbReference type="ARBA" id="ARBA00011322"/>
    </source>
</evidence>
<dbReference type="SUPFAM" id="SSF52540">
    <property type="entry name" value="P-loop containing nucleoside triphosphate hydrolases"/>
    <property type="match status" value="1"/>
</dbReference>
<dbReference type="Gene3D" id="3.40.50.300">
    <property type="entry name" value="P-loop containing nucleotide triphosphate hydrolases"/>
    <property type="match status" value="2"/>
</dbReference>
<comment type="caution">
    <text evidence="6">The sequence shown here is derived from an EMBL/GenBank/DDBJ whole genome shotgun (WGS) entry which is preliminary data.</text>
</comment>
<dbReference type="PANTHER" id="PTHR32114">
    <property type="entry name" value="ABC TRANSPORTER ABCH.3"/>
    <property type="match status" value="1"/>
</dbReference>
<dbReference type="GO" id="GO:0004527">
    <property type="term" value="F:exonuclease activity"/>
    <property type="evidence" value="ECO:0007669"/>
    <property type="project" value="UniProtKB-KW"/>
</dbReference>
<keyword evidence="6" id="KW-0269">Exonuclease</keyword>
<evidence type="ECO:0000259" key="5">
    <source>
        <dbReference type="Pfam" id="PF13476"/>
    </source>
</evidence>
<keyword evidence="4" id="KW-0175">Coiled coil</keyword>
<feature type="coiled-coil region" evidence="4">
    <location>
        <begin position="595"/>
        <end position="636"/>
    </location>
</feature>
<gene>
    <name evidence="6" type="ORF">CLV40_102126</name>
</gene>
<dbReference type="Pfam" id="PF13476">
    <property type="entry name" value="AAA_23"/>
    <property type="match status" value="1"/>
</dbReference>
<comment type="subunit">
    <text evidence="2">Heterodimer of SbcC and SbcD.</text>
</comment>
<keyword evidence="6" id="KW-0378">Hydrolase</keyword>
<dbReference type="OrthoDB" id="9795626at2"/>
<dbReference type="EMBL" id="PTIX01000002">
    <property type="protein sequence ID" value="PPK70215.1"/>
    <property type="molecule type" value="Genomic_DNA"/>
</dbReference>
<dbReference type="GO" id="GO:0006302">
    <property type="term" value="P:double-strand break repair"/>
    <property type="evidence" value="ECO:0007669"/>
    <property type="project" value="InterPro"/>
</dbReference>
<dbReference type="Pfam" id="PF13558">
    <property type="entry name" value="SbcC_Walker_B"/>
    <property type="match status" value="1"/>
</dbReference>
<dbReference type="InterPro" id="IPR038729">
    <property type="entry name" value="Rad50/SbcC_AAA"/>
</dbReference>
<evidence type="ECO:0000313" key="7">
    <source>
        <dbReference type="Proteomes" id="UP000239203"/>
    </source>
</evidence>
<dbReference type="PANTHER" id="PTHR32114:SF2">
    <property type="entry name" value="ABC TRANSPORTER ABCH.3"/>
    <property type="match status" value="1"/>
</dbReference>
<protein>
    <recommendedName>
        <fullName evidence="3">Nuclease SbcCD subunit C</fullName>
    </recommendedName>
</protein>
<dbReference type="Proteomes" id="UP000239203">
    <property type="component" value="Unassembled WGS sequence"/>
</dbReference>
<accession>A0A2S6GYA6</accession>
<sequence>MRLHSLELSAFGPFANKETVDFDLLGAEGLFLLHGDTGAGKTTLLDAVAFALFGAVPGARADAKRLRCDYADPDTHTEVTLELTVQHHRLRITRSPEYERPKRRGGGTTKQNAKASLVWVGASPSGHRSEGVTRIDEVARTVERLLGMTKDQFFQVVLLPQGEFAKFLRSSTGEREDLLEKLFGTQHFERVEQWFKEQRRERRQALDNARAGSRELVARFAQAAGIEPPDEPDPAWVDGIMTTAEEADALAAAVAAQASARRERAEEALAEGRELASRVLRAQRAINGLNELAHQTTARAAWAEELAAAERAVPVVEAANALMGLERRADAADDVVKALADKATALGFADADAGLPRLREAAGGLREEAGGLAALVAEAEQQRVDRKRLVALGEQAEDVRARSAEVGARLAQMPARLTRAREDLTNATTARAMLDGLRKRRAELAAALADKANLPKAESALRMAEDVGRAAVDAHQAARDEVLRLRQARLDGMAAELAAGLVPGDPCPVCGGDEHPAPAFAVADRPTATDERAAQTVEQKALREREIAVSRVEKARTAVTTLVDRLAVWGDRDLAAAHAESEDAFESANGLASRFVGFERTVREAERAHDALRDESAKLEREIARLTTEAAELAQLVQTRSDKIERGRGDHPTVADRRHHLLATAAAVDALVEAHTTARTARERVREQGDALADTVSGAGFADFAEAHTSARPETVVAKLRERLAEAKEAEQQHRATLADPDLFGIDENEDVDLTPRIEAAREAREVAEDAVAAARAAASRVEQVGALGYRLRTAWQRLAPKEAEFAELDALTDVVNGRGQNSTKMSLRSYVLAARLEEVASAASLRLRRMSQGRYSFVHSEQAGRFGTRGGLGLDVLDDYSGQTRPAKTLSGGESFIASLALALGLADVVAAESGGGALLDTLFVDEGFGSLDAGTLDEVMGILDDLRDGGRVVGVVSHVDELRQRVPTKLNVVKARTGSTLRLTV</sequence>
<organism evidence="6 7">
    <name type="scientific">Actinokineospora auranticolor</name>
    <dbReference type="NCBI Taxonomy" id="155976"/>
    <lineage>
        <taxon>Bacteria</taxon>
        <taxon>Bacillati</taxon>
        <taxon>Actinomycetota</taxon>
        <taxon>Actinomycetes</taxon>
        <taxon>Pseudonocardiales</taxon>
        <taxon>Pseudonocardiaceae</taxon>
        <taxon>Actinokineospora</taxon>
    </lineage>
</organism>
<dbReference type="RefSeq" id="WP_104477031.1">
    <property type="nucleotide sequence ID" value="NZ_CP154825.1"/>
</dbReference>
<dbReference type="GO" id="GO:0016887">
    <property type="term" value="F:ATP hydrolysis activity"/>
    <property type="evidence" value="ECO:0007669"/>
    <property type="project" value="InterPro"/>
</dbReference>
<reference evidence="6 7" key="1">
    <citation type="submission" date="2018-02" db="EMBL/GenBank/DDBJ databases">
        <title>Genomic Encyclopedia of Archaeal and Bacterial Type Strains, Phase II (KMG-II): from individual species to whole genera.</title>
        <authorList>
            <person name="Goeker M."/>
        </authorList>
    </citation>
    <scope>NUCLEOTIDE SEQUENCE [LARGE SCALE GENOMIC DNA]</scope>
    <source>
        <strain evidence="6 7">YU 961-1</strain>
    </source>
</reference>
<evidence type="ECO:0000256" key="4">
    <source>
        <dbReference type="SAM" id="Coils"/>
    </source>
</evidence>
<evidence type="ECO:0000256" key="1">
    <source>
        <dbReference type="ARBA" id="ARBA00006930"/>
    </source>
</evidence>
<keyword evidence="6" id="KW-0540">Nuclease</keyword>
<name>A0A2S6GYA6_9PSEU</name>
<proteinExistence type="inferred from homology"/>
<dbReference type="InterPro" id="IPR027417">
    <property type="entry name" value="P-loop_NTPase"/>
</dbReference>
<evidence type="ECO:0000313" key="6">
    <source>
        <dbReference type="EMBL" id="PPK70215.1"/>
    </source>
</evidence>
<evidence type="ECO:0000256" key="3">
    <source>
        <dbReference type="ARBA" id="ARBA00013368"/>
    </source>
</evidence>
<feature type="domain" description="Rad50/SbcC-type AAA" evidence="5">
    <location>
        <begin position="5"/>
        <end position="204"/>
    </location>
</feature>
<comment type="similarity">
    <text evidence="1">Belongs to the SMC family. SbcC subfamily.</text>
</comment>
<keyword evidence="7" id="KW-1185">Reference proteome</keyword>